<proteinExistence type="predicted"/>
<feature type="region of interest" description="Disordered" evidence="1">
    <location>
        <begin position="62"/>
        <end position="208"/>
    </location>
</feature>
<feature type="region of interest" description="Disordered" evidence="1">
    <location>
        <begin position="221"/>
        <end position="307"/>
    </location>
</feature>
<dbReference type="EMBL" id="JAPFRF010000018">
    <property type="protein sequence ID" value="KAJ7308340.1"/>
    <property type="molecule type" value="Genomic_DNA"/>
</dbReference>
<dbReference type="Proteomes" id="UP001142489">
    <property type="component" value="Unassembled WGS sequence"/>
</dbReference>
<dbReference type="InterPro" id="IPR031474">
    <property type="entry name" value="PPP1R26_N"/>
</dbReference>
<gene>
    <name evidence="3" type="ORF">JRQ81_008876</name>
</gene>
<dbReference type="OrthoDB" id="9939953at2759"/>
<dbReference type="Pfam" id="PF15740">
    <property type="entry name" value="PPP1R26_N"/>
    <property type="match status" value="1"/>
</dbReference>
<evidence type="ECO:0000313" key="4">
    <source>
        <dbReference type="Proteomes" id="UP001142489"/>
    </source>
</evidence>
<feature type="compositionally biased region" description="Low complexity" evidence="1">
    <location>
        <begin position="676"/>
        <end position="686"/>
    </location>
</feature>
<name>A0A9Q0XAU2_9SAUR</name>
<feature type="region of interest" description="Disordered" evidence="1">
    <location>
        <begin position="1"/>
        <end position="31"/>
    </location>
</feature>
<keyword evidence="4" id="KW-1185">Reference proteome</keyword>
<dbReference type="InterPro" id="IPR026130">
    <property type="entry name" value="PPP1R26"/>
</dbReference>
<feature type="compositionally biased region" description="Basic and acidic residues" evidence="1">
    <location>
        <begin position="1"/>
        <end position="19"/>
    </location>
</feature>
<feature type="compositionally biased region" description="Basic and acidic residues" evidence="1">
    <location>
        <begin position="474"/>
        <end position="484"/>
    </location>
</feature>
<feature type="region of interest" description="Disordered" evidence="1">
    <location>
        <begin position="444"/>
        <end position="495"/>
    </location>
</feature>
<feature type="region of interest" description="Disordered" evidence="1">
    <location>
        <begin position="744"/>
        <end position="767"/>
    </location>
</feature>
<protein>
    <recommendedName>
        <fullName evidence="2">Protein phosphatase 1 regulatory subunit 26 N-terminal domain-containing protein</fullName>
    </recommendedName>
</protein>
<evidence type="ECO:0000259" key="2">
    <source>
        <dbReference type="Pfam" id="PF15740"/>
    </source>
</evidence>
<dbReference type="PANTHER" id="PTHR15724">
    <property type="entry name" value="PROTEIN PHOSPHATASE 1 REGULATORY SUBUNIT 26"/>
    <property type="match status" value="1"/>
</dbReference>
<feature type="region of interest" description="Disordered" evidence="1">
    <location>
        <begin position="377"/>
        <end position="428"/>
    </location>
</feature>
<feature type="compositionally biased region" description="Basic residues" evidence="1">
    <location>
        <begin position="233"/>
        <end position="243"/>
    </location>
</feature>
<evidence type="ECO:0000313" key="3">
    <source>
        <dbReference type="EMBL" id="KAJ7308340.1"/>
    </source>
</evidence>
<feature type="compositionally biased region" description="Basic and acidic residues" evidence="1">
    <location>
        <begin position="109"/>
        <end position="119"/>
    </location>
</feature>
<sequence length="767" mass="82794">MNRKVELSQKAERCQELQKGRNRAPPENSAVTSQVFSQAGLSAEKMCAEATLDISKFILSSPTGSDHRLFGTDHALGPQASQQERDSDAVDSDNSIDQEIRACLAIQAQRERSAAEPREAPSSARDPPTSSQLPMQARSLKRMSPKPLKLPLSPKRRRKGENRLSTPGPDGQPRQAETDWSCMDDAHSGTSASWPGKESPAPGASWYQEDLKATASSINVANPFSWGQLGTRNHAKKTTRKAQKYGPGDESSSLDSDEDLDTAIKDLLRSKLKQKEKNEDQRIQWMKQVRSGDMERMPVLEGKGGGSCRPEAACLLRGCPVGSGRDLTGGSAAKQSQSMAKRKLKDDRAVPVAYAFDNLVEPSSPREVWDFSKYPQSSWAAGSFPDDSSSDDGDDSIERGIRSFWAGKAKGSASSMETSGAHAIPETQEADKLWTSQMKARFSQVWKGQDGAPSQQKGSVKKGSPPIVGSRGSPRSETKAKEHASSPGGNHTVTSTEEAWSCAMVPLQRQQGPLFAPDVGVPARSTAAESRGLCLSELVQRDFPGEGVAQHHCTAQSHLPPLCPLRRQPVCEFSSSSRFMAGLESAPSEKRAVLWGKRQGVDAALFTSQGCGAAPELCWKRRGARAEEAEFAPSFGAEGLPACISERGVRGKVPPLCHERLNRAKGCPWAVEGADNPVNSNPGSPSEEPPADVRGVSIHTGVLKLEIPNEEERGKSPGCLVSGREGKVTYIPLDMLLREESGFDQGRAAAHQDPRALEESSGIYRQA</sequence>
<dbReference type="AlphaFoldDB" id="A0A9Q0XAU2"/>
<feature type="region of interest" description="Disordered" evidence="1">
    <location>
        <begin position="674"/>
        <end position="693"/>
    </location>
</feature>
<comment type="caution">
    <text evidence="3">The sequence shown here is derived from an EMBL/GenBank/DDBJ whole genome shotgun (WGS) entry which is preliminary data.</text>
</comment>
<feature type="compositionally biased region" description="Basic and acidic residues" evidence="1">
    <location>
        <begin position="262"/>
        <end position="282"/>
    </location>
</feature>
<dbReference type="GO" id="GO:0004864">
    <property type="term" value="F:protein phosphatase inhibitor activity"/>
    <property type="evidence" value="ECO:0007669"/>
    <property type="project" value="InterPro"/>
</dbReference>
<organism evidence="3 4">
    <name type="scientific">Phrynocephalus forsythii</name>
    <dbReference type="NCBI Taxonomy" id="171643"/>
    <lineage>
        <taxon>Eukaryota</taxon>
        <taxon>Metazoa</taxon>
        <taxon>Chordata</taxon>
        <taxon>Craniata</taxon>
        <taxon>Vertebrata</taxon>
        <taxon>Euteleostomi</taxon>
        <taxon>Lepidosauria</taxon>
        <taxon>Squamata</taxon>
        <taxon>Bifurcata</taxon>
        <taxon>Unidentata</taxon>
        <taxon>Episquamata</taxon>
        <taxon>Toxicofera</taxon>
        <taxon>Iguania</taxon>
        <taxon>Acrodonta</taxon>
        <taxon>Agamidae</taxon>
        <taxon>Agaminae</taxon>
        <taxon>Phrynocephalus</taxon>
    </lineage>
</organism>
<dbReference type="PANTHER" id="PTHR15724:SF0">
    <property type="entry name" value="PROTEIN PHOSPHATASE 1 REGULATORY SUBUNIT 26"/>
    <property type="match status" value="1"/>
</dbReference>
<reference evidence="3" key="1">
    <citation type="journal article" date="2023" name="DNA Res.">
        <title>Chromosome-level genome assembly of Phrynocephalus forsythii using third-generation DNA sequencing and Hi-C analysis.</title>
        <authorList>
            <person name="Qi Y."/>
            <person name="Zhao W."/>
            <person name="Zhao Y."/>
            <person name="Niu C."/>
            <person name="Cao S."/>
            <person name="Zhang Y."/>
        </authorList>
    </citation>
    <scope>NUCLEOTIDE SEQUENCE</scope>
    <source>
        <tissue evidence="3">Muscle</tissue>
    </source>
</reference>
<accession>A0A9Q0XAU2</accession>
<feature type="domain" description="Protein phosphatase 1 regulatory subunit 26 N-terminal" evidence="2">
    <location>
        <begin position="9"/>
        <end position="412"/>
    </location>
</feature>
<evidence type="ECO:0000256" key="1">
    <source>
        <dbReference type="SAM" id="MobiDB-lite"/>
    </source>
</evidence>